<accession>A0A914H2R3</accession>
<evidence type="ECO:0000256" key="1">
    <source>
        <dbReference type="PROSITE-ProRule" id="PRU00176"/>
    </source>
</evidence>
<dbReference type="Proteomes" id="UP000887572">
    <property type="component" value="Unplaced"/>
</dbReference>
<dbReference type="PROSITE" id="PS50102">
    <property type="entry name" value="RRM"/>
    <property type="match status" value="1"/>
</dbReference>
<dbReference type="WBParaSite" id="Gr19_v10_g13447.t1">
    <property type="protein sequence ID" value="Gr19_v10_g13447.t1"/>
    <property type="gene ID" value="Gr19_v10_g13447"/>
</dbReference>
<organism evidence="4 5">
    <name type="scientific">Globodera rostochiensis</name>
    <name type="common">Golden nematode worm</name>
    <name type="synonym">Heterodera rostochiensis</name>
    <dbReference type="NCBI Taxonomy" id="31243"/>
    <lineage>
        <taxon>Eukaryota</taxon>
        <taxon>Metazoa</taxon>
        <taxon>Ecdysozoa</taxon>
        <taxon>Nematoda</taxon>
        <taxon>Chromadorea</taxon>
        <taxon>Rhabditida</taxon>
        <taxon>Tylenchina</taxon>
        <taxon>Tylenchomorpha</taxon>
        <taxon>Tylenchoidea</taxon>
        <taxon>Heteroderidae</taxon>
        <taxon>Heteroderinae</taxon>
        <taxon>Globodera</taxon>
    </lineage>
</organism>
<keyword evidence="4" id="KW-1185">Reference proteome</keyword>
<evidence type="ECO:0000313" key="5">
    <source>
        <dbReference type="WBParaSite" id="Gr19_v10_g13447.t1"/>
    </source>
</evidence>
<keyword evidence="2" id="KW-0472">Membrane</keyword>
<keyword evidence="2" id="KW-0812">Transmembrane</keyword>
<dbReference type="GO" id="GO:0003723">
    <property type="term" value="F:RNA binding"/>
    <property type="evidence" value="ECO:0007669"/>
    <property type="project" value="UniProtKB-UniRule"/>
</dbReference>
<keyword evidence="1" id="KW-0694">RNA-binding</keyword>
<dbReference type="InterPro" id="IPR000504">
    <property type="entry name" value="RRM_dom"/>
</dbReference>
<evidence type="ECO:0000256" key="2">
    <source>
        <dbReference type="SAM" id="Phobius"/>
    </source>
</evidence>
<keyword evidence="2" id="KW-1133">Transmembrane helix</keyword>
<dbReference type="InterPro" id="IPR012677">
    <property type="entry name" value="Nucleotide-bd_a/b_plait_sf"/>
</dbReference>
<sequence>MSRRGNNVEGKVYVGGLPEDATSEELDDVFHKFGRIRKIWTHATLRTQCVHWTELEFVGSKRVLSFQRAVLVAIGMTGVVVAVAAAATEAGVAVAAADIEAVEVEETATIQDLVHALVRHTSAVEVGAVLARVPVEEGNRTSREGSDEG</sequence>
<evidence type="ECO:0000259" key="3">
    <source>
        <dbReference type="PROSITE" id="PS50102"/>
    </source>
</evidence>
<feature type="transmembrane region" description="Helical" evidence="2">
    <location>
        <begin position="69"/>
        <end position="87"/>
    </location>
</feature>
<feature type="domain" description="RRM" evidence="3">
    <location>
        <begin position="10"/>
        <end position="39"/>
    </location>
</feature>
<dbReference type="AlphaFoldDB" id="A0A914H2R3"/>
<protein>
    <submittedName>
        <fullName evidence="5">RRM domain-containing protein</fullName>
    </submittedName>
</protein>
<dbReference type="InterPro" id="IPR035979">
    <property type="entry name" value="RBD_domain_sf"/>
</dbReference>
<dbReference type="Gene3D" id="3.30.70.330">
    <property type="match status" value="1"/>
</dbReference>
<reference evidence="5" key="1">
    <citation type="submission" date="2022-11" db="UniProtKB">
        <authorList>
            <consortium name="WormBaseParasite"/>
        </authorList>
    </citation>
    <scope>IDENTIFICATION</scope>
</reference>
<dbReference type="SUPFAM" id="SSF54928">
    <property type="entry name" value="RNA-binding domain, RBD"/>
    <property type="match status" value="1"/>
</dbReference>
<dbReference type="Pfam" id="PF00076">
    <property type="entry name" value="RRM_1"/>
    <property type="match status" value="1"/>
</dbReference>
<proteinExistence type="predicted"/>
<name>A0A914H2R3_GLORO</name>
<evidence type="ECO:0000313" key="4">
    <source>
        <dbReference type="Proteomes" id="UP000887572"/>
    </source>
</evidence>